<dbReference type="PRINTS" id="PR00032">
    <property type="entry name" value="HTHARAC"/>
</dbReference>
<dbReference type="SUPFAM" id="SSF46689">
    <property type="entry name" value="Homeodomain-like"/>
    <property type="match status" value="2"/>
</dbReference>
<dbReference type="InterPro" id="IPR013096">
    <property type="entry name" value="Cupin_2"/>
</dbReference>
<dbReference type="Gene3D" id="1.10.10.60">
    <property type="entry name" value="Homeodomain-like"/>
    <property type="match status" value="2"/>
</dbReference>
<dbReference type="Pfam" id="PF07883">
    <property type="entry name" value="Cupin_2"/>
    <property type="match status" value="1"/>
</dbReference>
<name>A0ABP8FZJ9_9BACT</name>
<gene>
    <name evidence="5" type="ORF">GCM10023143_25010</name>
</gene>
<protein>
    <submittedName>
        <fullName evidence="5">AraC family transcriptional regulator</fullName>
    </submittedName>
</protein>
<dbReference type="InterPro" id="IPR011051">
    <property type="entry name" value="RmlC_Cupin_sf"/>
</dbReference>
<dbReference type="RefSeq" id="WP_344979816.1">
    <property type="nucleotide sequence ID" value="NZ_BAABFN010000006.1"/>
</dbReference>
<organism evidence="5 6">
    <name type="scientific">Compostibacter hankyongensis</name>
    <dbReference type="NCBI Taxonomy" id="1007089"/>
    <lineage>
        <taxon>Bacteria</taxon>
        <taxon>Pseudomonadati</taxon>
        <taxon>Bacteroidota</taxon>
        <taxon>Chitinophagia</taxon>
        <taxon>Chitinophagales</taxon>
        <taxon>Chitinophagaceae</taxon>
        <taxon>Compostibacter</taxon>
    </lineage>
</organism>
<evidence type="ECO:0000256" key="2">
    <source>
        <dbReference type="ARBA" id="ARBA00023125"/>
    </source>
</evidence>
<dbReference type="InterPro" id="IPR018062">
    <property type="entry name" value="HTH_AraC-typ_CS"/>
</dbReference>
<evidence type="ECO:0000259" key="4">
    <source>
        <dbReference type="PROSITE" id="PS01124"/>
    </source>
</evidence>
<keyword evidence="1" id="KW-0805">Transcription regulation</keyword>
<keyword evidence="3" id="KW-0804">Transcription</keyword>
<reference evidence="6" key="1">
    <citation type="journal article" date="2019" name="Int. J. Syst. Evol. Microbiol.">
        <title>The Global Catalogue of Microorganisms (GCM) 10K type strain sequencing project: providing services to taxonomists for standard genome sequencing and annotation.</title>
        <authorList>
            <consortium name="The Broad Institute Genomics Platform"/>
            <consortium name="The Broad Institute Genome Sequencing Center for Infectious Disease"/>
            <person name="Wu L."/>
            <person name="Ma J."/>
        </authorList>
    </citation>
    <scope>NUCLEOTIDE SEQUENCE [LARGE SCALE GENOMIC DNA]</scope>
    <source>
        <strain evidence="6">JCM 17664</strain>
    </source>
</reference>
<dbReference type="PANTHER" id="PTHR43280">
    <property type="entry name" value="ARAC-FAMILY TRANSCRIPTIONAL REGULATOR"/>
    <property type="match status" value="1"/>
</dbReference>
<evidence type="ECO:0000256" key="3">
    <source>
        <dbReference type="ARBA" id="ARBA00023163"/>
    </source>
</evidence>
<dbReference type="EMBL" id="BAABFN010000006">
    <property type="protein sequence ID" value="GAA4314254.1"/>
    <property type="molecule type" value="Genomic_DNA"/>
</dbReference>
<evidence type="ECO:0000313" key="5">
    <source>
        <dbReference type="EMBL" id="GAA4314254.1"/>
    </source>
</evidence>
<keyword evidence="2" id="KW-0238">DNA-binding</keyword>
<keyword evidence="6" id="KW-1185">Reference proteome</keyword>
<dbReference type="InterPro" id="IPR009057">
    <property type="entry name" value="Homeodomain-like_sf"/>
</dbReference>
<sequence>MKPRHEKLTLEPKCSFVLQKDVYPYYPTPWHYHPEYELVLVVKSSGERTVGDHVARFSDGDLVFLGPNLPHAYQNDPAYYRGDTTLTAEAIVIHFREDFLGKTFFSLPEMIHISQLFEQAKFGLKILGNTRQQVSDMMLDMLHMNDHSRITQLLSILGMLSLSGELQPLASPGFVQHHTVPHNDPIARVHAYIVKNFKRDIPLSEVAGVANMSVPSFCRFFKACTRKGFSHFLNEIRVGYACRLLLEDRRNISQICYESGFNNVSNFNRQFKKIKGKSPIQYRQKLLKKAEGLQANV</sequence>
<comment type="caution">
    <text evidence="5">The sequence shown here is derived from an EMBL/GenBank/DDBJ whole genome shotgun (WGS) entry which is preliminary data.</text>
</comment>
<dbReference type="InterPro" id="IPR014710">
    <property type="entry name" value="RmlC-like_jellyroll"/>
</dbReference>
<dbReference type="Gene3D" id="2.60.120.10">
    <property type="entry name" value="Jelly Rolls"/>
    <property type="match status" value="1"/>
</dbReference>
<dbReference type="PROSITE" id="PS01124">
    <property type="entry name" value="HTH_ARAC_FAMILY_2"/>
    <property type="match status" value="1"/>
</dbReference>
<feature type="domain" description="HTH araC/xylS-type" evidence="4">
    <location>
        <begin position="187"/>
        <end position="285"/>
    </location>
</feature>
<dbReference type="CDD" id="cd06976">
    <property type="entry name" value="cupin_MtlR-like_N"/>
    <property type="match status" value="1"/>
</dbReference>
<dbReference type="SMART" id="SM00342">
    <property type="entry name" value="HTH_ARAC"/>
    <property type="match status" value="1"/>
</dbReference>
<dbReference type="Pfam" id="PF12833">
    <property type="entry name" value="HTH_18"/>
    <property type="match status" value="1"/>
</dbReference>
<evidence type="ECO:0000256" key="1">
    <source>
        <dbReference type="ARBA" id="ARBA00023015"/>
    </source>
</evidence>
<proteinExistence type="predicted"/>
<dbReference type="SUPFAM" id="SSF51182">
    <property type="entry name" value="RmlC-like cupins"/>
    <property type="match status" value="1"/>
</dbReference>
<dbReference type="InterPro" id="IPR020449">
    <property type="entry name" value="Tscrpt_reg_AraC-type_HTH"/>
</dbReference>
<dbReference type="Proteomes" id="UP001501207">
    <property type="component" value="Unassembled WGS sequence"/>
</dbReference>
<dbReference type="InterPro" id="IPR018060">
    <property type="entry name" value="HTH_AraC"/>
</dbReference>
<dbReference type="PANTHER" id="PTHR43280:SF27">
    <property type="entry name" value="TRANSCRIPTIONAL REGULATOR MTLR"/>
    <property type="match status" value="1"/>
</dbReference>
<accession>A0ABP8FZJ9</accession>
<evidence type="ECO:0000313" key="6">
    <source>
        <dbReference type="Proteomes" id="UP001501207"/>
    </source>
</evidence>
<dbReference type="PROSITE" id="PS00041">
    <property type="entry name" value="HTH_ARAC_FAMILY_1"/>
    <property type="match status" value="1"/>
</dbReference>